<dbReference type="InterPro" id="IPR016181">
    <property type="entry name" value="Acyl_CoA_acyltransferase"/>
</dbReference>
<comment type="caution">
    <text evidence="10">The sequence shown here is derived from an EMBL/GenBank/DDBJ whole genome shotgun (WGS) entry which is preliminary data.</text>
</comment>
<gene>
    <name evidence="10" type="ORF">NSK_001592</name>
</gene>
<name>A0A4D9D761_9STRA</name>
<dbReference type="PANTHER" id="PTHR11377">
    <property type="entry name" value="N-MYRISTOYL TRANSFERASE"/>
    <property type="match status" value="1"/>
</dbReference>
<dbReference type="GO" id="GO:0004379">
    <property type="term" value="F:glycylpeptide N-tetradecanoyltransferase activity"/>
    <property type="evidence" value="ECO:0007669"/>
    <property type="project" value="UniProtKB-EC"/>
</dbReference>
<feature type="compositionally biased region" description="Basic and acidic residues" evidence="7">
    <location>
        <begin position="1"/>
        <end position="14"/>
    </location>
</feature>
<reference evidence="10 11" key="1">
    <citation type="submission" date="2019-01" db="EMBL/GenBank/DDBJ databases">
        <title>Nuclear Genome Assembly of the Microalgal Biofuel strain Nannochloropsis salina CCMP1776.</title>
        <authorList>
            <person name="Hovde B."/>
        </authorList>
    </citation>
    <scope>NUCLEOTIDE SEQUENCE [LARGE SCALE GENOMIC DNA]</scope>
    <source>
        <strain evidence="10 11">CCMP1776</strain>
    </source>
</reference>
<keyword evidence="4 5" id="KW-0012">Acyltransferase</keyword>
<evidence type="ECO:0000313" key="10">
    <source>
        <dbReference type="EMBL" id="TFJ87260.1"/>
    </source>
</evidence>
<dbReference type="Pfam" id="PF01233">
    <property type="entry name" value="NMT"/>
    <property type="match status" value="1"/>
</dbReference>
<evidence type="ECO:0000256" key="2">
    <source>
        <dbReference type="ARBA" id="ARBA00012923"/>
    </source>
</evidence>
<dbReference type="Gene3D" id="3.40.630.170">
    <property type="match status" value="2"/>
</dbReference>
<dbReference type="Proteomes" id="UP000355283">
    <property type="component" value="Unassembled WGS sequence"/>
</dbReference>
<dbReference type="Pfam" id="PF02799">
    <property type="entry name" value="NMT_C"/>
    <property type="match status" value="1"/>
</dbReference>
<comment type="function">
    <text evidence="5">Adds a myristoyl group to the N-terminal glycine residue of certain cellular proteins.</text>
</comment>
<dbReference type="PROSITE" id="PS00976">
    <property type="entry name" value="NMT_2"/>
    <property type="match status" value="1"/>
</dbReference>
<protein>
    <recommendedName>
        <fullName evidence="2 5">Glycylpeptide N-tetradecanoyltransferase</fullName>
        <ecNumber evidence="2 5">2.3.1.97</ecNumber>
    </recommendedName>
</protein>
<evidence type="ECO:0000259" key="9">
    <source>
        <dbReference type="Pfam" id="PF02799"/>
    </source>
</evidence>
<keyword evidence="3 5" id="KW-0808">Transferase</keyword>
<evidence type="ECO:0000256" key="5">
    <source>
        <dbReference type="RuleBase" id="RU000586"/>
    </source>
</evidence>
<sequence length="440" mass="49545">MADRAQENGEKSGQSDDTTDAEVMIEHFGDMHVGGGEGGRAAKEKTLEMTAGQSLTAEQLKMMLHAEPGLFRMPFQEKTQEQFKFWSTQPVLRLDEDRKENGPIETGKTPADVRQEPYNLPEGFTWCEVDMRDGQEAKEVYDLLNQNYVEDDDNMFRFDYSPAFLEWALTPPGSQKDFIVGIRVDPSAAAVTKGKSRRKLVGFITGVPVQMRVSDKVMPMVEINFLCVLKKLRSKRLAPVLIKEITRRVNLTGNLSNENIFRCGRPFTRRALSFPGPLLDAGIRPMTPADVPSARKLLNTYLEAFKLAPVMDDADLAHWLLPRPNVVDSFVVTKEGCVTDMCSFYHLHSTVIDNTAYPSLNAVYSFYNVATTMSLTSLMREALILAKQRDVDVFNALDLMENQLFLKELKFGHGDGVLHYYLYNWGCADIEPAHVGLVLL</sequence>
<dbReference type="OrthoDB" id="60315at2759"/>
<proteinExistence type="inferred from homology"/>
<dbReference type="SUPFAM" id="SSF55729">
    <property type="entry name" value="Acyl-CoA N-acyltransferases (Nat)"/>
    <property type="match status" value="2"/>
</dbReference>
<dbReference type="InterPro" id="IPR000903">
    <property type="entry name" value="NMT"/>
</dbReference>
<comment type="catalytic activity">
    <reaction evidence="5">
        <text>N-terminal glycyl-[protein] + tetradecanoyl-CoA = N-tetradecanoylglycyl-[protein] + CoA + H(+)</text>
        <dbReference type="Rhea" id="RHEA:15521"/>
        <dbReference type="Rhea" id="RHEA-COMP:12666"/>
        <dbReference type="Rhea" id="RHEA-COMP:12667"/>
        <dbReference type="ChEBI" id="CHEBI:15378"/>
        <dbReference type="ChEBI" id="CHEBI:57287"/>
        <dbReference type="ChEBI" id="CHEBI:57385"/>
        <dbReference type="ChEBI" id="CHEBI:64723"/>
        <dbReference type="ChEBI" id="CHEBI:133050"/>
        <dbReference type="EC" id="2.3.1.97"/>
    </reaction>
</comment>
<feature type="region of interest" description="Disordered" evidence="7">
    <location>
        <begin position="1"/>
        <end position="23"/>
    </location>
</feature>
<dbReference type="EMBL" id="SDOX01000006">
    <property type="protein sequence ID" value="TFJ87260.1"/>
    <property type="molecule type" value="Genomic_DNA"/>
</dbReference>
<dbReference type="PIRSF" id="PIRSF015892">
    <property type="entry name" value="N-myristl_transf"/>
    <property type="match status" value="1"/>
</dbReference>
<evidence type="ECO:0000256" key="4">
    <source>
        <dbReference type="ARBA" id="ARBA00023315"/>
    </source>
</evidence>
<evidence type="ECO:0000259" key="8">
    <source>
        <dbReference type="Pfam" id="PF01233"/>
    </source>
</evidence>
<keyword evidence="11" id="KW-1185">Reference proteome</keyword>
<dbReference type="AlphaFoldDB" id="A0A4D9D761"/>
<evidence type="ECO:0000256" key="3">
    <source>
        <dbReference type="ARBA" id="ARBA00022679"/>
    </source>
</evidence>
<evidence type="ECO:0000256" key="6">
    <source>
        <dbReference type="RuleBase" id="RU004178"/>
    </source>
</evidence>
<feature type="domain" description="Glycylpeptide N-tetradecanoyltransferase N-terminal" evidence="8">
    <location>
        <begin position="103"/>
        <end position="253"/>
    </location>
</feature>
<accession>A0A4D9D761</accession>
<dbReference type="PANTHER" id="PTHR11377:SF5">
    <property type="entry name" value="GLYCYLPEPTIDE N-TETRADECANOYLTRANSFERASE"/>
    <property type="match status" value="1"/>
</dbReference>
<feature type="domain" description="Glycylpeptide N-tetradecanoyltransferase C-terminal" evidence="9">
    <location>
        <begin position="281"/>
        <end position="431"/>
    </location>
</feature>
<dbReference type="InterPro" id="IPR022676">
    <property type="entry name" value="NMT_N"/>
</dbReference>
<comment type="similarity">
    <text evidence="1 6">Belongs to the NMT family.</text>
</comment>
<evidence type="ECO:0000256" key="1">
    <source>
        <dbReference type="ARBA" id="ARBA00009469"/>
    </source>
</evidence>
<dbReference type="EC" id="2.3.1.97" evidence="2 5"/>
<dbReference type="InterPro" id="IPR022678">
    <property type="entry name" value="NMT_CS"/>
</dbReference>
<dbReference type="InterPro" id="IPR022677">
    <property type="entry name" value="NMT_C"/>
</dbReference>
<organism evidence="10 11">
    <name type="scientific">Nannochloropsis salina CCMP1776</name>
    <dbReference type="NCBI Taxonomy" id="1027361"/>
    <lineage>
        <taxon>Eukaryota</taxon>
        <taxon>Sar</taxon>
        <taxon>Stramenopiles</taxon>
        <taxon>Ochrophyta</taxon>
        <taxon>Eustigmatophyceae</taxon>
        <taxon>Eustigmatales</taxon>
        <taxon>Monodopsidaceae</taxon>
        <taxon>Microchloropsis</taxon>
        <taxon>Microchloropsis salina</taxon>
    </lineage>
</organism>
<evidence type="ECO:0000313" key="11">
    <source>
        <dbReference type="Proteomes" id="UP000355283"/>
    </source>
</evidence>
<dbReference type="GO" id="GO:0005737">
    <property type="term" value="C:cytoplasm"/>
    <property type="evidence" value="ECO:0007669"/>
    <property type="project" value="TreeGrafter"/>
</dbReference>
<evidence type="ECO:0000256" key="7">
    <source>
        <dbReference type="SAM" id="MobiDB-lite"/>
    </source>
</evidence>